<organism evidence="2">
    <name type="scientific">Siphoviridae sp. ctwHj1</name>
    <dbReference type="NCBI Taxonomy" id="2825727"/>
    <lineage>
        <taxon>Viruses</taxon>
        <taxon>Duplodnaviria</taxon>
        <taxon>Heunggongvirae</taxon>
        <taxon>Uroviricota</taxon>
        <taxon>Caudoviricetes</taxon>
    </lineage>
</organism>
<keyword evidence="1" id="KW-1133">Transmembrane helix</keyword>
<evidence type="ECO:0000313" key="2">
    <source>
        <dbReference type="EMBL" id="DAF89913.1"/>
    </source>
</evidence>
<evidence type="ECO:0000256" key="1">
    <source>
        <dbReference type="SAM" id="Phobius"/>
    </source>
</evidence>
<protein>
    <submittedName>
        <fullName evidence="2">Immunity protein</fullName>
    </submittedName>
</protein>
<reference evidence="2" key="1">
    <citation type="journal article" date="2021" name="Proc. Natl. Acad. Sci. U.S.A.">
        <title>A Catalog of Tens of Thousands of Viruses from Human Metagenomes Reveals Hidden Associations with Chronic Diseases.</title>
        <authorList>
            <person name="Tisza M.J."/>
            <person name="Buck C.B."/>
        </authorList>
    </citation>
    <scope>NUCLEOTIDE SEQUENCE</scope>
    <source>
        <strain evidence="2">CtwHj1</strain>
    </source>
</reference>
<keyword evidence="1" id="KW-0472">Membrane</keyword>
<sequence>MQRIFPHTTCIAFALDITISKRSDSYLNIEAPHAPPSPGGAFHTPNRGPRIRITLDDMTKWEWAFYVTVIVFFVWVTWLAR</sequence>
<accession>A0A8S5U607</accession>
<keyword evidence="1" id="KW-0812">Transmembrane</keyword>
<feature type="transmembrane region" description="Helical" evidence="1">
    <location>
        <begin position="63"/>
        <end position="80"/>
    </location>
</feature>
<proteinExistence type="predicted"/>
<name>A0A8S5U607_9CAUD</name>
<dbReference type="EMBL" id="BK016018">
    <property type="protein sequence ID" value="DAF89913.1"/>
    <property type="molecule type" value="Genomic_DNA"/>
</dbReference>